<evidence type="ECO:0000313" key="1">
    <source>
        <dbReference type="EMBL" id="DAF85716.1"/>
    </source>
</evidence>
<organism evidence="1">
    <name type="scientific">Phage sp. ctV5923</name>
    <dbReference type="NCBI Taxonomy" id="2825797"/>
    <lineage>
        <taxon>Viruses</taxon>
    </lineage>
</organism>
<sequence>MTKRGFFISIFFQGLKNLIFNGNSPRQRDFFVPKIQ</sequence>
<protein>
    <submittedName>
        <fullName evidence="1">Uncharacterized protein</fullName>
    </submittedName>
</protein>
<proteinExistence type="predicted"/>
<accession>A0A8S5TU28</accession>
<dbReference type="EMBL" id="BK015929">
    <property type="protein sequence ID" value="DAF85716.1"/>
    <property type="molecule type" value="Genomic_DNA"/>
</dbReference>
<reference evidence="1" key="1">
    <citation type="journal article" date="2021" name="Proc. Natl. Acad. Sci. U.S.A.">
        <title>A Catalog of Tens of Thousands of Viruses from Human Metagenomes Reveals Hidden Associations with Chronic Diseases.</title>
        <authorList>
            <person name="Tisza M.J."/>
            <person name="Buck C.B."/>
        </authorList>
    </citation>
    <scope>NUCLEOTIDE SEQUENCE</scope>
    <source>
        <strain evidence="1">CtV5923</strain>
    </source>
</reference>
<name>A0A8S5TU28_9VIRU</name>